<keyword evidence="2" id="KW-1185">Reference proteome</keyword>
<gene>
    <name evidence="1" type="ORF">KGD84_29735</name>
</gene>
<protein>
    <submittedName>
        <fullName evidence="1">Uncharacterized protein</fullName>
    </submittedName>
</protein>
<name>A0ABX8BNY3_9ACTN</name>
<reference evidence="1 2" key="1">
    <citation type="submission" date="2021-05" db="EMBL/GenBank/DDBJ databases">
        <title>Direct Submission.</title>
        <authorList>
            <person name="Li K."/>
            <person name="Gao J."/>
        </authorList>
    </citation>
    <scope>NUCLEOTIDE SEQUENCE [LARGE SCALE GENOMIC DNA]</scope>
    <source>
        <strain evidence="1 2">Mg02</strain>
    </source>
</reference>
<dbReference type="EMBL" id="CP074133">
    <property type="protein sequence ID" value="QUX22453.1"/>
    <property type="molecule type" value="Genomic_DNA"/>
</dbReference>
<dbReference type="Proteomes" id="UP000676079">
    <property type="component" value="Chromosome"/>
</dbReference>
<organism evidence="1 2">
    <name type="scientific">Nocardiopsis changdeensis</name>
    <dbReference type="NCBI Taxonomy" id="2831969"/>
    <lineage>
        <taxon>Bacteria</taxon>
        <taxon>Bacillati</taxon>
        <taxon>Actinomycetota</taxon>
        <taxon>Actinomycetes</taxon>
        <taxon>Streptosporangiales</taxon>
        <taxon>Nocardiopsidaceae</taxon>
        <taxon>Nocardiopsis</taxon>
    </lineage>
</organism>
<accession>A0ABX8BNY3</accession>
<evidence type="ECO:0000313" key="1">
    <source>
        <dbReference type="EMBL" id="QUX22453.1"/>
    </source>
</evidence>
<sequence>MVHRHSADLVLLQRTFLAVGDELAGRYVALHDGARDEHEKQCWLDRVIDVREQKRAVGATDREALSRCIGEWSETLKALRSLAP</sequence>
<dbReference type="RefSeq" id="WP_220563669.1">
    <property type="nucleotide sequence ID" value="NZ_CP074133.1"/>
</dbReference>
<proteinExistence type="predicted"/>
<evidence type="ECO:0000313" key="2">
    <source>
        <dbReference type="Proteomes" id="UP000676079"/>
    </source>
</evidence>